<gene>
    <name evidence="1" type="ORF">METZ01_LOCUS203840</name>
</gene>
<protein>
    <submittedName>
        <fullName evidence="1">Uncharacterized protein</fullName>
    </submittedName>
</protein>
<accession>A0A382EJI7</accession>
<proteinExistence type="predicted"/>
<organism evidence="1">
    <name type="scientific">marine metagenome</name>
    <dbReference type="NCBI Taxonomy" id="408172"/>
    <lineage>
        <taxon>unclassified sequences</taxon>
        <taxon>metagenomes</taxon>
        <taxon>ecological metagenomes</taxon>
    </lineage>
</organism>
<reference evidence="1" key="1">
    <citation type="submission" date="2018-05" db="EMBL/GenBank/DDBJ databases">
        <authorList>
            <person name="Lanie J.A."/>
            <person name="Ng W.-L."/>
            <person name="Kazmierczak K.M."/>
            <person name="Andrzejewski T.M."/>
            <person name="Davidsen T.M."/>
            <person name="Wayne K.J."/>
            <person name="Tettelin H."/>
            <person name="Glass J.I."/>
            <person name="Rusch D."/>
            <person name="Podicherti R."/>
            <person name="Tsui H.-C.T."/>
            <person name="Winkler M.E."/>
        </authorList>
    </citation>
    <scope>NUCLEOTIDE SEQUENCE</scope>
</reference>
<dbReference type="EMBL" id="UINC01044903">
    <property type="protein sequence ID" value="SVB50986.1"/>
    <property type="molecule type" value="Genomic_DNA"/>
</dbReference>
<name>A0A382EJI7_9ZZZZ</name>
<sequence length="97" mass="11174">MLTVVQDLEDGLTEQVLPRLLEVYPLELAGQLHYFLVFCCQTGSERLKQNLGEDTVNDMLAMVTEYGIHPDKCHLVQSESEERTSIDISLEWFKRTD</sequence>
<dbReference type="AlphaFoldDB" id="A0A382EJI7"/>
<evidence type="ECO:0000313" key="1">
    <source>
        <dbReference type="EMBL" id="SVB50986.1"/>
    </source>
</evidence>